<keyword evidence="6 8" id="KW-1133">Transmembrane helix</keyword>
<reference evidence="9" key="1">
    <citation type="submission" date="2022-05" db="EMBL/GenBank/DDBJ databases">
        <title>Sphingomonas sp. strain RMG20 Genome sequencing and assembly.</title>
        <authorList>
            <person name="Kim I."/>
        </authorList>
    </citation>
    <scope>NUCLEOTIDE SEQUENCE</scope>
    <source>
        <strain evidence="9">RMG20</strain>
    </source>
</reference>
<dbReference type="PANTHER" id="PTHR33908:SF11">
    <property type="entry name" value="MEMBRANE PROTEIN"/>
    <property type="match status" value="1"/>
</dbReference>
<keyword evidence="5 8" id="KW-0812">Transmembrane</keyword>
<keyword evidence="3" id="KW-0328">Glycosyltransferase</keyword>
<feature type="transmembrane region" description="Helical" evidence="8">
    <location>
        <begin position="275"/>
        <end position="292"/>
    </location>
</feature>
<feature type="transmembrane region" description="Helical" evidence="8">
    <location>
        <begin position="244"/>
        <end position="269"/>
    </location>
</feature>
<keyword evidence="10" id="KW-1185">Reference proteome</keyword>
<feature type="transmembrane region" description="Helical" evidence="8">
    <location>
        <begin position="72"/>
        <end position="93"/>
    </location>
</feature>
<keyword evidence="4" id="KW-0808">Transferase</keyword>
<comment type="subcellular location">
    <subcellularLocation>
        <location evidence="1">Cell membrane</location>
        <topology evidence="1">Multi-pass membrane protein</topology>
    </subcellularLocation>
</comment>
<evidence type="ECO:0000313" key="9">
    <source>
        <dbReference type="EMBL" id="URW74966.1"/>
    </source>
</evidence>
<dbReference type="InterPro" id="IPR050297">
    <property type="entry name" value="LipidA_mod_glycosyltrf_83"/>
</dbReference>
<feature type="transmembrane region" description="Helical" evidence="8">
    <location>
        <begin position="105"/>
        <end position="124"/>
    </location>
</feature>
<evidence type="ECO:0000256" key="6">
    <source>
        <dbReference type="ARBA" id="ARBA00022989"/>
    </source>
</evidence>
<dbReference type="Proteomes" id="UP001055580">
    <property type="component" value="Chromosome"/>
</dbReference>
<evidence type="ECO:0000256" key="2">
    <source>
        <dbReference type="ARBA" id="ARBA00022475"/>
    </source>
</evidence>
<dbReference type="RefSeq" id="WP_250750301.1">
    <property type="nucleotide sequence ID" value="NZ_CP098401.1"/>
</dbReference>
<evidence type="ECO:0000313" key="10">
    <source>
        <dbReference type="Proteomes" id="UP001055580"/>
    </source>
</evidence>
<evidence type="ECO:0000256" key="8">
    <source>
        <dbReference type="SAM" id="Phobius"/>
    </source>
</evidence>
<accession>A0ABY4TRE9</accession>
<name>A0ABY4TRE9_9SPHN</name>
<feature type="transmembrane region" description="Helical" evidence="8">
    <location>
        <begin position="158"/>
        <end position="183"/>
    </location>
</feature>
<evidence type="ECO:0000256" key="5">
    <source>
        <dbReference type="ARBA" id="ARBA00022692"/>
    </source>
</evidence>
<evidence type="ECO:0000256" key="7">
    <source>
        <dbReference type="ARBA" id="ARBA00023136"/>
    </source>
</evidence>
<dbReference type="EMBL" id="CP098401">
    <property type="protein sequence ID" value="URW74966.1"/>
    <property type="molecule type" value="Genomic_DNA"/>
</dbReference>
<dbReference type="PANTHER" id="PTHR33908">
    <property type="entry name" value="MANNOSYLTRANSFERASE YKCB-RELATED"/>
    <property type="match status" value="1"/>
</dbReference>
<evidence type="ECO:0000256" key="4">
    <source>
        <dbReference type="ARBA" id="ARBA00022679"/>
    </source>
</evidence>
<evidence type="ECO:0000256" key="1">
    <source>
        <dbReference type="ARBA" id="ARBA00004651"/>
    </source>
</evidence>
<feature type="transmembrane region" description="Helical" evidence="8">
    <location>
        <begin position="203"/>
        <end position="224"/>
    </location>
</feature>
<keyword evidence="7 8" id="KW-0472">Membrane</keyword>
<sequence length="482" mass="50297">MRLPRPPVALALLIVILVALAWLRGLDHDESQYVAAARLTAGGLLPYRDYAYLQTPLQPLAFAPLAWVSGDWAWPALRVANALLAALAVAATWRAIRVAGVEARTATLCAALFATCDILLFSGGTARNDALPAALLACAMVPMLRADRGAGSRGQAMLAGLLLAAAAAAKISYALPAAAYGIYALTAPRHRPAWVLVGALPPIALVAWLAALSPAGFVFGTLAFPAQAPAEFYAATGRAWKLSLAAKAVDVAKFLALGPALLALAMVALRRQRRPTLLGWLAMAGLISALLPAPTWRQYLLPALPPLFVLLALRWQALAPGRAWQAALAGFAAIGLIPSIVAAASGSGMARAHEETARLAGSGRSGVVATLSPQFLPAAMTPDARFATGPFYFRSTGLVTDEAPLHLVSRPRLAEAFAAQPPAAILVGGEGRWTSGDGALDAALEEWAVSRGWRRIGDGRFRLYAPPQATAATPALPSISPR</sequence>
<keyword evidence="2" id="KW-1003">Cell membrane</keyword>
<feature type="transmembrane region" description="Helical" evidence="8">
    <location>
        <begin position="323"/>
        <end position="344"/>
    </location>
</feature>
<evidence type="ECO:0000256" key="3">
    <source>
        <dbReference type="ARBA" id="ARBA00022676"/>
    </source>
</evidence>
<protein>
    <submittedName>
        <fullName evidence="9">DUF2029 domain-containing protein</fullName>
    </submittedName>
</protein>
<gene>
    <name evidence="9" type="ORF">M9980_10375</name>
</gene>
<proteinExistence type="predicted"/>
<organism evidence="9 10">
    <name type="scientific">Sphingomonas donggukensis</name>
    <dbReference type="NCBI Taxonomy" id="2949093"/>
    <lineage>
        <taxon>Bacteria</taxon>
        <taxon>Pseudomonadati</taxon>
        <taxon>Pseudomonadota</taxon>
        <taxon>Alphaproteobacteria</taxon>
        <taxon>Sphingomonadales</taxon>
        <taxon>Sphingomonadaceae</taxon>
        <taxon>Sphingomonas</taxon>
    </lineage>
</organism>